<reference evidence="2" key="1">
    <citation type="submission" date="2022-07" db="EMBL/GenBank/DDBJ databases">
        <title>Genome Sequence of Xylaria arbuscula.</title>
        <authorList>
            <person name="Buettner E."/>
        </authorList>
    </citation>
    <scope>NUCLEOTIDE SEQUENCE</scope>
    <source>
        <strain evidence="2">VT107</strain>
    </source>
</reference>
<dbReference type="Proteomes" id="UP001148614">
    <property type="component" value="Unassembled WGS sequence"/>
</dbReference>
<gene>
    <name evidence="2" type="ORF">NPX13_g9058</name>
</gene>
<accession>A0A9W8N734</accession>
<comment type="caution">
    <text evidence="2">The sequence shown here is derived from an EMBL/GenBank/DDBJ whole genome shotgun (WGS) entry which is preliminary data.</text>
</comment>
<dbReference type="VEuPathDB" id="FungiDB:F4678DRAFT_479993"/>
<evidence type="ECO:0000313" key="2">
    <source>
        <dbReference type="EMBL" id="KAJ3561147.1"/>
    </source>
</evidence>
<dbReference type="InterPro" id="IPR015889">
    <property type="entry name" value="Intradiol_dOase_core"/>
</dbReference>
<feature type="chain" id="PRO_5040802065" evidence="1">
    <location>
        <begin position="21"/>
        <end position="170"/>
    </location>
</feature>
<feature type="signal peptide" evidence="1">
    <location>
        <begin position="1"/>
        <end position="20"/>
    </location>
</feature>
<dbReference type="Gene3D" id="2.60.130.10">
    <property type="entry name" value="Aromatic compound dioxygenase"/>
    <property type="match status" value="1"/>
</dbReference>
<dbReference type="GO" id="GO:0016702">
    <property type="term" value="F:oxidoreductase activity, acting on single donors with incorporation of molecular oxygen, incorporation of two atoms of oxygen"/>
    <property type="evidence" value="ECO:0007669"/>
    <property type="project" value="InterPro"/>
</dbReference>
<keyword evidence="3" id="KW-1185">Reference proteome</keyword>
<dbReference type="GO" id="GO:0005506">
    <property type="term" value="F:iron ion binding"/>
    <property type="evidence" value="ECO:0007669"/>
    <property type="project" value="InterPro"/>
</dbReference>
<dbReference type="SUPFAM" id="SSF49482">
    <property type="entry name" value="Aromatic compound dioxygenase"/>
    <property type="match status" value="1"/>
</dbReference>
<dbReference type="AlphaFoldDB" id="A0A9W8N734"/>
<protein>
    <submittedName>
        <fullName evidence="2">Uncharacterized protein</fullName>
    </submittedName>
</protein>
<evidence type="ECO:0000313" key="3">
    <source>
        <dbReference type="Proteomes" id="UP001148614"/>
    </source>
</evidence>
<evidence type="ECO:0000256" key="1">
    <source>
        <dbReference type="SAM" id="SignalP"/>
    </source>
</evidence>
<name>A0A9W8N734_9PEZI</name>
<dbReference type="EMBL" id="JANPWZ010002125">
    <property type="protein sequence ID" value="KAJ3561147.1"/>
    <property type="molecule type" value="Genomic_DNA"/>
</dbReference>
<sequence length="170" mass="18655">MRFTQSFASGLALFSASAVAHPGHDLTQEIAERRDFLGSVKRTDLSHCASKLKARGINQRNVARRNAAVEKARAKRGLSKRDLDSVLATDHNATDLGYTANTDAATLFSGYSSCVLTPEVTQGPYYVGGEYIRENIIEDQEGVDLVIDYQIIDVNTCEPVPRRVPRDVAL</sequence>
<organism evidence="2 3">
    <name type="scientific">Xylaria arbuscula</name>
    <dbReference type="NCBI Taxonomy" id="114810"/>
    <lineage>
        <taxon>Eukaryota</taxon>
        <taxon>Fungi</taxon>
        <taxon>Dikarya</taxon>
        <taxon>Ascomycota</taxon>
        <taxon>Pezizomycotina</taxon>
        <taxon>Sordariomycetes</taxon>
        <taxon>Xylariomycetidae</taxon>
        <taxon>Xylariales</taxon>
        <taxon>Xylariaceae</taxon>
        <taxon>Xylaria</taxon>
    </lineage>
</organism>
<dbReference type="PANTHER" id="PTHR34315:SF1">
    <property type="entry name" value="INTRADIOL RING-CLEAVAGE DIOXYGENASES DOMAIN-CONTAINING PROTEIN-RELATED"/>
    <property type="match status" value="1"/>
</dbReference>
<dbReference type="PANTHER" id="PTHR34315">
    <property type="match status" value="1"/>
</dbReference>
<keyword evidence="1" id="KW-0732">Signal</keyword>
<proteinExistence type="predicted"/>